<evidence type="ECO:0000313" key="1">
    <source>
        <dbReference type="EMBL" id="WPY01023.1"/>
    </source>
</evidence>
<gene>
    <name evidence="1" type="ORF">Trichorick_00916</name>
</gene>
<proteinExistence type="predicted"/>
<evidence type="ECO:0000313" key="2">
    <source>
        <dbReference type="Proteomes" id="UP001326613"/>
    </source>
</evidence>
<dbReference type="EMBL" id="CP112932">
    <property type="protein sequence ID" value="WPY01023.1"/>
    <property type="molecule type" value="Genomic_DNA"/>
</dbReference>
<accession>A0ABZ0USL5</accession>
<sequence length="947" mass="109659">MRQSYFIDFETTPHIKIENLEDMRRLYDELPYTTIELLYLNLPYNYNDEHAKATMSMLAEVLPRTHITSLVLQTHLSQEILINILPSTLVNKLTIYSGYKLSTNEAHALARILPETKITMLNVDNIRIVNVSAQMNLFRAVSNSKVENFFAQVDDIIYAQLLVPYCTNEHITTNFNLFNIDRESSVLIKIATFNKMLKKGTTDKNLLNKICYDLITQGYFESLATFLKNHNILNVNDIISINTQSSIDLFVHLQKTDTTSNEILPTIKKVCYQLIKEGVYSGLFDFITNHHITDQDWMSLDMNEEVISKIASYERLSSIEQSQAMSDEICTALLKSCHYERLNTFLVFNNITHLSVSSDQIPLFIEQTLFDIRNANATKVSLEVQEVYHHEDQPLLIKSIIEKLNFIGNEENLVSKITKFNREYQQRFNDYDLLKDICDELINSSYYPELKIFLTAYAITYENLQSANLEGISLSIIEFILSALSREKECGYEELQNLRCFNICKHFINSGSIEQLKLFLLNNDIQELRLNLDELSLPETLELFEIIRETKITHRVCLMTDKPLPEELLMIVYGRKREFSSYFYLSGKIDDILYELSRYSDSAKPIASSVLLTEKFGNTHHNMYENYTRASKICYMLLKAGYYDTLKNFFNNNNIIELGLSSFEPLTYEETTKLFEIISQVPKMHLDTIHFNYEKEDSNYQQTIAEFIKLSKSTRCIINGVDVNGDKMNTIQVHHEKQPLPWPKLLDNEELFNQDDRCYQLIKAGNYEKLRSLLNQNSIVELNWSYKELTWDEVSGLLQVIPTTQLTSIYFSITQRNSIVKINEFLSSLIKNVITTKVIVGNMFSGSYINNLTKELCECIAQFNSASSDNPALLNKIYHHLVAGSYYQALETFINTYHIELTEALHNTLLSYSSYIAIEETKQALDNIIHHQQADLTGHHEEGDDQI</sequence>
<protein>
    <submittedName>
        <fullName evidence="1">Uncharacterized protein</fullName>
    </submittedName>
</protein>
<name>A0ABZ0USL5_9RICK</name>
<keyword evidence="2" id="KW-1185">Reference proteome</keyword>
<reference evidence="1 2" key="1">
    <citation type="submission" date="2022-10" db="EMBL/GenBank/DDBJ databases">
        <title>Host association and intracellularity evolved multiple times independently in the Rickettsiales.</title>
        <authorList>
            <person name="Castelli M."/>
            <person name="Nardi T."/>
            <person name="Gammuto L."/>
            <person name="Bellinzona G."/>
            <person name="Sabaneyeva E."/>
            <person name="Potekhin A."/>
            <person name="Serra V."/>
            <person name="Petroni G."/>
            <person name="Sassera D."/>
        </authorList>
    </citation>
    <scope>NUCLEOTIDE SEQUENCE [LARGE SCALE GENOMIC DNA]</scope>
    <source>
        <strain evidence="1 2">Kr 154-4</strain>
    </source>
</reference>
<dbReference type="Proteomes" id="UP001326613">
    <property type="component" value="Chromosome"/>
</dbReference>
<organism evidence="1 2">
    <name type="scientific">Candidatus Trichorickettsia mobilis</name>
    <dbReference type="NCBI Taxonomy" id="1346319"/>
    <lineage>
        <taxon>Bacteria</taxon>
        <taxon>Pseudomonadati</taxon>
        <taxon>Pseudomonadota</taxon>
        <taxon>Alphaproteobacteria</taxon>
        <taxon>Rickettsiales</taxon>
        <taxon>Rickettsiaceae</taxon>
        <taxon>Rickettsieae</taxon>
        <taxon>Candidatus Trichorickettsia</taxon>
    </lineage>
</organism>
<dbReference type="RefSeq" id="WP_323737837.1">
    <property type="nucleotide sequence ID" value="NZ_CP112932.1"/>
</dbReference>